<dbReference type="EMBL" id="JAQOWY010000545">
    <property type="protein sequence ID" value="KAK1840624.1"/>
    <property type="molecule type" value="Genomic_DNA"/>
</dbReference>
<dbReference type="Proteomes" id="UP001243330">
    <property type="component" value="Unassembled WGS sequence"/>
</dbReference>
<sequence length="174" mass="18446">MAGQCHAIPCQLLLGSGQFLKTPTTQHRQVPAPPTRPWRADGQTASASAPTAVYVSALPAPGGYGSTDKQQHENLTGSACHMAMPSPLLGSSSNNNSSNNNASNREQHRPVPDDDHDDNDEDAKPGGPATRAHLFHTLRHLPRVITHDSFVQPIKNSDLPKVSFSHTGGLGAVP</sequence>
<evidence type="ECO:0000256" key="1">
    <source>
        <dbReference type="SAM" id="MobiDB-lite"/>
    </source>
</evidence>
<keyword evidence="3" id="KW-1185">Reference proteome</keyword>
<feature type="region of interest" description="Disordered" evidence="1">
    <location>
        <begin position="63"/>
        <end position="130"/>
    </location>
</feature>
<name>A0AAD9A3W9_9PEZI</name>
<protein>
    <submittedName>
        <fullName evidence="2">Uncharacterized protein</fullName>
    </submittedName>
</protein>
<reference evidence="2" key="1">
    <citation type="submission" date="2023-01" db="EMBL/GenBank/DDBJ databases">
        <title>Colletotrichum chrysophilum M932 genome sequence.</title>
        <authorList>
            <person name="Baroncelli R."/>
        </authorList>
    </citation>
    <scope>NUCLEOTIDE SEQUENCE</scope>
    <source>
        <strain evidence="2">M932</strain>
    </source>
</reference>
<organism evidence="2 3">
    <name type="scientific">Colletotrichum chrysophilum</name>
    <dbReference type="NCBI Taxonomy" id="1836956"/>
    <lineage>
        <taxon>Eukaryota</taxon>
        <taxon>Fungi</taxon>
        <taxon>Dikarya</taxon>
        <taxon>Ascomycota</taxon>
        <taxon>Pezizomycotina</taxon>
        <taxon>Sordariomycetes</taxon>
        <taxon>Hypocreomycetidae</taxon>
        <taxon>Glomerellales</taxon>
        <taxon>Glomerellaceae</taxon>
        <taxon>Colletotrichum</taxon>
        <taxon>Colletotrichum gloeosporioides species complex</taxon>
    </lineage>
</organism>
<accession>A0AAD9A3W9</accession>
<proteinExistence type="predicted"/>
<dbReference type="AlphaFoldDB" id="A0AAD9A3W9"/>
<feature type="region of interest" description="Disordered" evidence="1">
    <location>
        <begin position="23"/>
        <end position="47"/>
    </location>
</feature>
<gene>
    <name evidence="2" type="ORF">CCHR01_16758</name>
</gene>
<evidence type="ECO:0000313" key="3">
    <source>
        <dbReference type="Proteomes" id="UP001243330"/>
    </source>
</evidence>
<evidence type="ECO:0000313" key="2">
    <source>
        <dbReference type="EMBL" id="KAK1840624.1"/>
    </source>
</evidence>
<comment type="caution">
    <text evidence="2">The sequence shown here is derived from an EMBL/GenBank/DDBJ whole genome shotgun (WGS) entry which is preliminary data.</text>
</comment>
<feature type="compositionally biased region" description="Low complexity" evidence="1">
    <location>
        <begin position="91"/>
        <end position="104"/>
    </location>
</feature>